<evidence type="ECO:0000313" key="1">
    <source>
        <dbReference type="EMBL" id="TGX80303.1"/>
    </source>
</evidence>
<keyword evidence="2" id="KW-1185">Reference proteome</keyword>
<evidence type="ECO:0000313" key="2">
    <source>
        <dbReference type="Proteomes" id="UP000308886"/>
    </source>
</evidence>
<comment type="caution">
    <text evidence="1">The sequence shown here is derived from an EMBL/GenBank/DDBJ whole genome shotgun (WGS) entry which is preliminary data.</text>
</comment>
<proteinExistence type="predicted"/>
<accession>A0AC61QMB6</accession>
<dbReference type="EMBL" id="SRZC01000027">
    <property type="protein sequence ID" value="TGX80303.1"/>
    <property type="molecule type" value="Genomic_DNA"/>
</dbReference>
<gene>
    <name evidence="1" type="ORF">E5358_13170</name>
</gene>
<reference evidence="1" key="1">
    <citation type="submission" date="2019-04" db="EMBL/GenBank/DDBJ databases">
        <title>Microbes associate with the intestines of laboratory mice.</title>
        <authorList>
            <person name="Navarre W."/>
            <person name="Wong E."/>
            <person name="Huang K."/>
            <person name="Tropini C."/>
            <person name="Ng K."/>
            <person name="Yu B."/>
        </authorList>
    </citation>
    <scope>NUCLEOTIDE SEQUENCE</scope>
    <source>
        <strain evidence="1">NM73_A23</strain>
    </source>
</reference>
<sequence>MENITDKEEKRKLAKFQKETMDGFLSPDFCQQDGSQWYVMRVTYGRADKAVAHINSCALEDKKNRENESAPYFAYTPHETKFVFKNGKRTKQYVACVPGFIFFYGSEQDAFLFTHRSTDTRAQPFMNFAYDHTTKNSSGTDTIMTIPCHEMLNFMRLAEIETTKAYSVSAEECHFRKGGKVRIIHGAFEGIVGRVARVHSQTRVVVTLEGIVSYATAYIPAAFMVPAEE</sequence>
<protein>
    <submittedName>
        <fullName evidence="1">Uncharacterized protein</fullName>
    </submittedName>
</protein>
<name>A0AC61QMB6_9BACT</name>
<dbReference type="Proteomes" id="UP000308886">
    <property type="component" value="Unassembled WGS sequence"/>
</dbReference>
<organism evidence="1 2">
    <name type="scientific">Palleniella muris</name>
    <dbReference type="NCBI Taxonomy" id="3038145"/>
    <lineage>
        <taxon>Bacteria</taxon>
        <taxon>Pseudomonadati</taxon>
        <taxon>Bacteroidota</taxon>
        <taxon>Bacteroidia</taxon>
        <taxon>Bacteroidales</taxon>
        <taxon>Prevotellaceae</taxon>
        <taxon>Palleniella</taxon>
    </lineage>
</organism>